<dbReference type="InterPro" id="IPR052560">
    <property type="entry name" value="RdDP_mobile_element"/>
</dbReference>
<dbReference type="PANTHER" id="PTHR36688:SF2">
    <property type="entry name" value="ENDONUCLEASE_EXONUCLEASE_PHOSPHATASE DOMAIN-CONTAINING PROTEIN"/>
    <property type="match status" value="1"/>
</dbReference>
<dbReference type="InterPro" id="IPR000477">
    <property type="entry name" value="RT_dom"/>
</dbReference>
<dbReference type="InterPro" id="IPR036691">
    <property type="entry name" value="Endo/exonu/phosph_ase_sf"/>
</dbReference>
<dbReference type="Proteomes" id="UP001107558">
    <property type="component" value="Chromosome 2"/>
</dbReference>
<dbReference type="GO" id="GO:0071897">
    <property type="term" value="P:DNA biosynthetic process"/>
    <property type="evidence" value="ECO:0007669"/>
    <property type="project" value="UniProtKB-ARBA"/>
</dbReference>
<dbReference type="OrthoDB" id="7744747at2759"/>
<dbReference type="Pfam" id="PF14529">
    <property type="entry name" value="Exo_endo_phos_2"/>
    <property type="match status" value="1"/>
</dbReference>
<dbReference type="CDD" id="cd01650">
    <property type="entry name" value="RT_nLTR_like"/>
    <property type="match status" value="1"/>
</dbReference>
<dbReference type="EMBL" id="JADBJN010000002">
    <property type="protein sequence ID" value="KAG5677339.1"/>
    <property type="molecule type" value="Genomic_DNA"/>
</dbReference>
<dbReference type="InterPro" id="IPR043502">
    <property type="entry name" value="DNA/RNA_pol_sf"/>
</dbReference>
<dbReference type="InterPro" id="IPR005135">
    <property type="entry name" value="Endo/exonuclease/phosphatase"/>
</dbReference>
<keyword evidence="3" id="KW-1185">Reference proteome</keyword>
<accession>A0A9J6C684</accession>
<dbReference type="PROSITE" id="PS50878">
    <property type="entry name" value="RT_POL"/>
    <property type="match status" value="1"/>
</dbReference>
<proteinExistence type="predicted"/>
<evidence type="ECO:0000313" key="2">
    <source>
        <dbReference type="EMBL" id="KAG5677339.1"/>
    </source>
</evidence>
<feature type="domain" description="Reverse transcriptase" evidence="1">
    <location>
        <begin position="476"/>
        <end position="748"/>
    </location>
</feature>
<dbReference type="SUPFAM" id="SSF56219">
    <property type="entry name" value="DNase I-like"/>
    <property type="match status" value="1"/>
</dbReference>
<dbReference type="AlphaFoldDB" id="A0A9J6C684"/>
<protein>
    <recommendedName>
        <fullName evidence="1">Reverse transcriptase domain-containing protein</fullName>
    </recommendedName>
</protein>
<evidence type="ECO:0000313" key="3">
    <source>
        <dbReference type="Proteomes" id="UP001107558"/>
    </source>
</evidence>
<dbReference type="PANTHER" id="PTHR36688">
    <property type="entry name" value="ENDO/EXONUCLEASE/PHOSPHATASE DOMAIN-CONTAINING PROTEIN"/>
    <property type="match status" value="1"/>
</dbReference>
<organism evidence="2 3">
    <name type="scientific">Polypedilum vanderplanki</name>
    <name type="common">Sleeping chironomid midge</name>
    <dbReference type="NCBI Taxonomy" id="319348"/>
    <lineage>
        <taxon>Eukaryota</taxon>
        <taxon>Metazoa</taxon>
        <taxon>Ecdysozoa</taxon>
        <taxon>Arthropoda</taxon>
        <taxon>Hexapoda</taxon>
        <taxon>Insecta</taxon>
        <taxon>Pterygota</taxon>
        <taxon>Neoptera</taxon>
        <taxon>Endopterygota</taxon>
        <taxon>Diptera</taxon>
        <taxon>Nematocera</taxon>
        <taxon>Chironomoidea</taxon>
        <taxon>Chironomidae</taxon>
        <taxon>Chironominae</taxon>
        <taxon>Polypedilum</taxon>
        <taxon>Polypedilum</taxon>
    </lineage>
</organism>
<reference evidence="2" key="1">
    <citation type="submission" date="2021-03" db="EMBL/GenBank/DDBJ databases">
        <title>Chromosome level genome of the anhydrobiotic midge Polypedilum vanderplanki.</title>
        <authorList>
            <person name="Yoshida Y."/>
            <person name="Kikawada T."/>
            <person name="Gusev O."/>
        </authorList>
    </citation>
    <scope>NUCLEOTIDE SEQUENCE</scope>
    <source>
        <strain evidence="2">NIAS01</strain>
        <tissue evidence="2">Whole body or cell culture</tissue>
    </source>
</reference>
<gene>
    <name evidence="2" type="ORF">PVAND_007106</name>
</gene>
<evidence type="ECO:0000259" key="1">
    <source>
        <dbReference type="PROSITE" id="PS50878"/>
    </source>
</evidence>
<dbReference type="SUPFAM" id="SSF56672">
    <property type="entry name" value="DNA/RNA polymerases"/>
    <property type="match status" value="1"/>
</dbReference>
<dbReference type="Gene3D" id="3.60.10.10">
    <property type="entry name" value="Endonuclease/exonuclease/phosphatase"/>
    <property type="match status" value="1"/>
</dbReference>
<comment type="caution">
    <text evidence="2">The sequence shown here is derived from an EMBL/GenBank/DDBJ whole genome shotgun (WGS) entry which is preliminary data.</text>
</comment>
<sequence length="810" mass="93224">MTTKTYEIYNYMKQKQIHIACLQETHLKTNIRIPADPDYKIYRYDRNNGDKGGVAIVIRKDISHQLLNSKQTKIIENIGVKINLINGEKIMIYSCYLPGGSSNQQINEHFIEDIRKLSSSSSYFLIGDFNSKHRNWNCHIANRAGTLLYDESCQRDLFIDHPQAHTHFPGDVNKRPSTLDIILSNGIHQIEDIKLAELVSDHISVKFQICTNARIGTTQRRKQLDFGRADWLKYREIVNFHISQPEYDTQLNTTNEIDSAIENFTKLMIHARNRTVPQIKSNKYKLVLHTEVIELIKKKNKIKRIWLRNRLPQLKTEVNALEYRIKTAINNIRNSNWNHKLSEIKPSNQSVWRTARFLKVGNREMPPLRNRALEAVSNQEKADMIADQFRINHINPLADINTNHVNNINCQVNNFLNTPTNTEILNELSTPTTDEIIDIIKRLPNNKAPGEDQIKNCLIKQLPYKGYLFLTTILTACFALDYFPDAWKKANVIPIHKPGKDATNPASYRPISLLSSLGKILERTMLARIQKHCNESNIIPTFQHGFRAGLSTVHQLKRTISLMRNALDDKKSAGFITLDIEKAFDRIYHNGVLYKMIQGNFNIKLIKLIVSFLKNRSFCVTVCGAKSATHPLINGVPQGAVISPCLYNIYTGDIPFSSTNDYTTTLFADDVAIIKSNRLVKPIIKGLNKASKNLSSYFNKWKINVNGAKTNAMYVTRRRKKQLPIGPLQIFDERVDWSNEIKYLGIVIDKKLTFKAHIEYVIKRANNAIRVLYPLLSRKSKLNTHKQTPYLQVSYSSNLDIWLSSYKRNR</sequence>
<dbReference type="GO" id="GO:0003824">
    <property type="term" value="F:catalytic activity"/>
    <property type="evidence" value="ECO:0007669"/>
    <property type="project" value="InterPro"/>
</dbReference>
<dbReference type="Pfam" id="PF00078">
    <property type="entry name" value="RVT_1"/>
    <property type="match status" value="1"/>
</dbReference>
<name>A0A9J6C684_POLVA</name>